<dbReference type="AlphaFoldDB" id="A0A914BMU8"/>
<dbReference type="RefSeq" id="XP_038077270.1">
    <property type="nucleotide sequence ID" value="XM_038221342.1"/>
</dbReference>
<keyword evidence="2" id="KW-1185">Reference proteome</keyword>
<dbReference type="Gene3D" id="3.60.10.10">
    <property type="entry name" value="Endonuclease/exonuclease/phosphatase"/>
    <property type="match status" value="1"/>
</dbReference>
<dbReference type="SUPFAM" id="SSF56219">
    <property type="entry name" value="DNase I-like"/>
    <property type="match status" value="1"/>
</dbReference>
<evidence type="ECO:0000313" key="2">
    <source>
        <dbReference type="Proteomes" id="UP000887568"/>
    </source>
</evidence>
<dbReference type="InterPro" id="IPR036691">
    <property type="entry name" value="Endo/exonu/phosph_ase_sf"/>
</dbReference>
<dbReference type="Proteomes" id="UP000887568">
    <property type="component" value="Unplaced"/>
</dbReference>
<organism evidence="1 2">
    <name type="scientific">Patiria miniata</name>
    <name type="common">Bat star</name>
    <name type="synonym">Asterina miniata</name>
    <dbReference type="NCBI Taxonomy" id="46514"/>
    <lineage>
        <taxon>Eukaryota</taxon>
        <taxon>Metazoa</taxon>
        <taxon>Echinodermata</taxon>
        <taxon>Eleutherozoa</taxon>
        <taxon>Asterozoa</taxon>
        <taxon>Asteroidea</taxon>
        <taxon>Valvatacea</taxon>
        <taxon>Valvatida</taxon>
        <taxon>Asterinidae</taxon>
        <taxon>Patiria</taxon>
    </lineage>
</organism>
<protein>
    <recommendedName>
        <fullName evidence="3">Endonuclease/exonuclease/phosphatase domain-containing protein</fullName>
    </recommendedName>
</protein>
<dbReference type="OrthoDB" id="5824787at2759"/>
<dbReference type="GeneID" id="119745119"/>
<name>A0A914BMU8_PATMI</name>
<reference evidence="1" key="1">
    <citation type="submission" date="2022-11" db="UniProtKB">
        <authorList>
            <consortium name="EnsemblMetazoa"/>
        </authorList>
    </citation>
    <scope>IDENTIFICATION</scope>
</reference>
<evidence type="ECO:0000313" key="1">
    <source>
        <dbReference type="EnsemblMetazoa" id="XP_038077270.1"/>
    </source>
</evidence>
<sequence>MWAVAYPEGSTRPPTLQPQEQVEKFYETLTEAVMGVPAHNFLMILGDFNARMGPKDAPFTYHDGTNRKGALLAEFVSGKMWTSQDRGLGMRLQLDYVLLMRSKWRNIILNSESCSSFKSVGSDLRVVSMRVRLNLRVPKPSSRTRYNGKEFSSRPDIQKRYTVVMRNYYHS</sequence>
<proteinExistence type="predicted"/>
<dbReference type="EnsemblMetazoa" id="XM_038221342.1">
    <property type="protein sequence ID" value="XP_038077270.1"/>
    <property type="gene ID" value="LOC119745119"/>
</dbReference>
<evidence type="ECO:0008006" key="3">
    <source>
        <dbReference type="Google" id="ProtNLM"/>
    </source>
</evidence>
<accession>A0A914BMU8</accession>